<dbReference type="eggNOG" id="ENOG502R8I5">
    <property type="taxonomic scope" value="Eukaryota"/>
</dbReference>
<dbReference type="PANTHER" id="PTHR13878:SF91">
    <property type="entry name" value="FAD BINDING DOMAIN PROTEIN (AFU_ORTHOLOGUE AFUA_6G12070)-RELATED"/>
    <property type="match status" value="1"/>
</dbReference>
<organism evidence="4 5">
    <name type="scientific">Phaeoacremonium minimum (strain UCR-PA7)</name>
    <name type="common">Esca disease fungus</name>
    <name type="synonym">Togninia minima</name>
    <dbReference type="NCBI Taxonomy" id="1286976"/>
    <lineage>
        <taxon>Eukaryota</taxon>
        <taxon>Fungi</taxon>
        <taxon>Dikarya</taxon>
        <taxon>Ascomycota</taxon>
        <taxon>Pezizomycotina</taxon>
        <taxon>Sordariomycetes</taxon>
        <taxon>Sordariomycetidae</taxon>
        <taxon>Togniniales</taxon>
        <taxon>Togniniaceae</taxon>
        <taxon>Phaeoacremonium</taxon>
    </lineage>
</organism>
<dbReference type="Proteomes" id="UP000014074">
    <property type="component" value="Unassembled WGS sequence"/>
</dbReference>
<dbReference type="GO" id="GO:0071949">
    <property type="term" value="F:FAD binding"/>
    <property type="evidence" value="ECO:0007669"/>
    <property type="project" value="InterPro"/>
</dbReference>
<feature type="domain" description="FAD-binding PCMH-type" evidence="3">
    <location>
        <begin position="22"/>
        <end position="200"/>
    </location>
</feature>
<accession>R8BB52</accession>
<comment type="similarity">
    <text evidence="1">Belongs to the oxygen-dependent FAD-linked oxidoreductase family.</text>
</comment>
<dbReference type="KEGG" id="tmn:UCRPA7_7979"/>
<proteinExistence type="inferred from homology"/>
<dbReference type="PROSITE" id="PS51387">
    <property type="entry name" value="FAD_PCMH"/>
    <property type="match status" value="1"/>
</dbReference>
<evidence type="ECO:0000256" key="2">
    <source>
        <dbReference type="ARBA" id="ARBA00023002"/>
    </source>
</evidence>
<dbReference type="Pfam" id="PF01565">
    <property type="entry name" value="FAD_binding_4"/>
    <property type="match status" value="1"/>
</dbReference>
<dbReference type="Pfam" id="PF08031">
    <property type="entry name" value="BBE"/>
    <property type="match status" value="1"/>
</dbReference>
<gene>
    <name evidence="4" type="ORF">UCRPA7_7979</name>
</gene>
<dbReference type="Gene3D" id="3.30.465.10">
    <property type="match status" value="2"/>
</dbReference>
<name>R8BB52_PHAM7</name>
<dbReference type="SUPFAM" id="SSF56176">
    <property type="entry name" value="FAD-binding/transporter-associated domain-like"/>
    <property type="match status" value="1"/>
</dbReference>
<dbReference type="EMBL" id="KB933331">
    <property type="protein sequence ID" value="EON96520.1"/>
    <property type="molecule type" value="Genomic_DNA"/>
</dbReference>
<dbReference type="AlphaFoldDB" id="R8BB52"/>
<dbReference type="HOGENOM" id="CLU_018354_4_2_1"/>
<evidence type="ECO:0000313" key="5">
    <source>
        <dbReference type="Proteomes" id="UP000014074"/>
    </source>
</evidence>
<dbReference type="InterPro" id="IPR050432">
    <property type="entry name" value="FAD-linked_Oxidoreductases_BP"/>
</dbReference>
<dbReference type="GeneID" id="19328786"/>
<dbReference type="InterPro" id="IPR016166">
    <property type="entry name" value="FAD-bd_PCMH"/>
</dbReference>
<dbReference type="RefSeq" id="XP_007918690.1">
    <property type="nucleotide sequence ID" value="XM_007920499.1"/>
</dbReference>
<dbReference type="InterPro" id="IPR006094">
    <property type="entry name" value="Oxid_FAD_bind_N"/>
</dbReference>
<keyword evidence="2" id="KW-0560">Oxidoreductase</keyword>
<dbReference type="GO" id="GO:0016491">
    <property type="term" value="F:oxidoreductase activity"/>
    <property type="evidence" value="ECO:0007669"/>
    <property type="project" value="UniProtKB-KW"/>
</dbReference>
<evidence type="ECO:0000256" key="1">
    <source>
        <dbReference type="ARBA" id="ARBA00005466"/>
    </source>
</evidence>
<dbReference type="InterPro" id="IPR036318">
    <property type="entry name" value="FAD-bd_PCMH-like_sf"/>
</dbReference>
<dbReference type="InterPro" id="IPR016169">
    <property type="entry name" value="FAD-bd_PCMH_sub2"/>
</dbReference>
<dbReference type="OrthoDB" id="9983560at2759"/>
<sequence>MQAYFANQSCDPFTPQSQPCVLGNYVSYAVNVSCAAHITKALAFARTNNIRVVVRNTGHDFLGRSTGAGALAIWTHNLKSIDFMNWTDPDYTGPAVKVGAGVLGYEVLEAAHAQNQVVVTGECPTVGVAGGYTQGGGHSALSSTFGLGADQTLEFEVVTATGQIVKASRTNNSDLYWALSGGGGGTYGVVLSLTVRTYPESTIGGASLQMAAAYTTQDKFNEAVATFHSLLPNMTDQDAMVVYYVNNAVFVINPITVYNSTAAYVKNTVLAPFTAKLTELDIPASISYTELSYRDHYNIYMGPLPYGHVAVEEYQFGSRMIPRSVLETNNDAFQTVLQNLTANGVLAVGSSASYVGPKNAFNAANPAWRNTTVHMQLTTPWNSSADAWGAMLAAQKRMTNEFVPQITAVTPGSGAYVNEADFNQPNWQQTFFGSNYAALLAIKTKWDPASLFYVLKGVGSEAWTVNADGRMCRA</sequence>
<dbReference type="PANTHER" id="PTHR13878">
    <property type="entry name" value="GULONOLACTONE OXIDASE"/>
    <property type="match status" value="1"/>
</dbReference>
<keyword evidence="5" id="KW-1185">Reference proteome</keyword>
<reference evidence="5" key="1">
    <citation type="journal article" date="2013" name="Genome Announc.">
        <title>Draft genome sequence of the ascomycete Phaeoacremonium aleophilum strain UCR-PA7, a causal agent of the esca disease complex in grapevines.</title>
        <authorList>
            <person name="Blanco-Ulate B."/>
            <person name="Rolshausen P."/>
            <person name="Cantu D."/>
        </authorList>
    </citation>
    <scope>NUCLEOTIDE SEQUENCE [LARGE SCALE GENOMIC DNA]</scope>
    <source>
        <strain evidence="5">UCR-PA7</strain>
    </source>
</reference>
<evidence type="ECO:0000259" key="3">
    <source>
        <dbReference type="PROSITE" id="PS51387"/>
    </source>
</evidence>
<protein>
    <submittedName>
        <fullName evidence="4">Putative isoamyl alcohol protein</fullName>
    </submittedName>
</protein>
<dbReference type="InterPro" id="IPR012951">
    <property type="entry name" value="BBE"/>
</dbReference>
<evidence type="ECO:0000313" key="4">
    <source>
        <dbReference type="EMBL" id="EON96520.1"/>
    </source>
</evidence>